<name>A0A381WYF5_9ZZZZ</name>
<feature type="transmembrane region" description="Helical" evidence="1">
    <location>
        <begin position="6"/>
        <end position="27"/>
    </location>
</feature>
<proteinExistence type="predicted"/>
<accession>A0A381WYF5</accession>
<keyword evidence="1" id="KW-0472">Membrane</keyword>
<feature type="non-terminal residue" evidence="2">
    <location>
        <position position="1"/>
    </location>
</feature>
<keyword evidence="1" id="KW-0812">Transmembrane</keyword>
<evidence type="ECO:0000256" key="1">
    <source>
        <dbReference type="SAM" id="Phobius"/>
    </source>
</evidence>
<protein>
    <submittedName>
        <fullName evidence="2">Uncharacterized protein</fullName>
    </submittedName>
</protein>
<dbReference type="AlphaFoldDB" id="A0A381WYF5"/>
<dbReference type="EMBL" id="UINC01013302">
    <property type="protein sequence ID" value="SVA57579.1"/>
    <property type="molecule type" value="Genomic_DNA"/>
</dbReference>
<sequence length="51" mass="6130">VEGDILNNIIAFLLTILAGMFAYYTTLEVEERRRDKRIRQMSNKDKDQQRR</sequence>
<gene>
    <name evidence="2" type="ORF">METZ01_LOCUS110433</name>
</gene>
<reference evidence="2" key="1">
    <citation type="submission" date="2018-05" db="EMBL/GenBank/DDBJ databases">
        <authorList>
            <person name="Lanie J.A."/>
            <person name="Ng W.-L."/>
            <person name="Kazmierczak K.M."/>
            <person name="Andrzejewski T.M."/>
            <person name="Davidsen T.M."/>
            <person name="Wayne K.J."/>
            <person name="Tettelin H."/>
            <person name="Glass J.I."/>
            <person name="Rusch D."/>
            <person name="Podicherti R."/>
            <person name="Tsui H.-C.T."/>
            <person name="Winkler M.E."/>
        </authorList>
    </citation>
    <scope>NUCLEOTIDE SEQUENCE</scope>
</reference>
<organism evidence="2">
    <name type="scientific">marine metagenome</name>
    <dbReference type="NCBI Taxonomy" id="408172"/>
    <lineage>
        <taxon>unclassified sequences</taxon>
        <taxon>metagenomes</taxon>
        <taxon>ecological metagenomes</taxon>
    </lineage>
</organism>
<keyword evidence="1" id="KW-1133">Transmembrane helix</keyword>
<evidence type="ECO:0000313" key="2">
    <source>
        <dbReference type="EMBL" id="SVA57579.1"/>
    </source>
</evidence>